<organism evidence="1 2">
    <name type="scientific">Cryptolaemus montrouzieri</name>
    <dbReference type="NCBI Taxonomy" id="559131"/>
    <lineage>
        <taxon>Eukaryota</taxon>
        <taxon>Metazoa</taxon>
        <taxon>Ecdysozoa</taxon>
        <taxon>Arthropoda</taxon>
        <taxon>Hexapoda</taxon>
        <taxon>Insecta</taxon>
        <taxon>Pterygota</taxon>
        <taxon>Neoptera</taxon>
        <taxon>Endopterygota</taxon>
        <taxon>Coleoptera</taxon>
        <taxon>Polyphaga</taxon>
        <taxon>Cucujiformia</taxon>
        <taxon>Coccinelloidea</taxon>
        <taxon>Coccinellidae</taxon>
        <taxon>Scymninae</taxon>
        <taxon>Scymnini</taxon>
        <taxon>Cryptolaemus</taxon>
    </lineage>
</organism>
<proteinExistence type="predicted"/>
<dbReference type="EMBL" id="JABFTP020000062">
    <property type="protein sequence ID" value="KAL3273763.1"/>
    <property type="molecule type" value="Genomic_DNA"/>
</dbReference>
<reference evidence="1 2" key="1">
    <citation type="journal article" date="2021" name="BMC Biol.">
        <title>Horizontally acquired antibacterial genes associated with adaptive radiation of ladybird beetles.</title>
        <authorList>
            <person name="Li H.S."/>
            <person name="Tang X.F."/>
            <person name="Huang Y.H."/>
            <person name="Xu Z.Y."/>
            <person name="Chen M.L."/>
            <person name="Du X.Y."/>
            <person name="Qiu B.Y."/>
            <person name="Chen P.T."/>
            <person name="Zhang W."/>
            <person name="Slipinski A."/>
            <person name="Escalona H.E."/>
            <person name="Waterhouse R.M."/>
            <person name="Zwick A."/>
            <person name="Pang H."/>
        </authorList>
    </citation>
    <scope>NUCLEOTIDE SEQUENCE [LARGE SCALE GENOMIC DNA]</scope>
    <source>
        <strain evidence="1">SYSU2018</strain>
    </source>
</reference>
<protein>
    <submittedName>
        <fullName evidence="1">Uncharacterized protein</fullName>
    </submittedName>
</protein>
<comment type="caution">
    <text evidence="1">The sequence shown here is derived from an EMBL/GenBank/DDBJ whole genome shotgun (WGS) entry which is preliminary data.</text>
</comment>
<dbReference type="Proteomes" id="UP001516400">
    <property type="component" value="Unassembled WGS sequence"/>
</dbReference>
<evidence type="ECO:0000313" key="2">
    <source>
        <dbReference type="Proteomes" id="UP001516400"/>
    </source>
</evidence>
<accession>A0ABD2N4V7</accession>
<dbReference type="AlphaFoldDB" id="A0ABD2N4V7"/>
<keyword evidence="2" id="KW-1185">Reference proteome</keyword>
<name>A0ABD2N4V7_9CUCU</name>
<evidence type="ECO:0000313" key="1">
    <source>
        <dbReference type="EMBL" id="KAL3273763.1"/>
    </source>
</evidence>
<sequence length="94" mass="10487">MRLPDLEKDSLVSPDALVAKINDRDSRSNNPMTYNLKESDSTRVEDLKRDYVGMVNVIINELTNGVSDVDVTSNDIVKVLSICKSTPDHPRALK</sequence>
<gene>
    <name evidence="1" type="ORF">HHI36_015190</name>
</gene>